<evidence type="ECO:0000256" key="1">
    <source>
        <dbReference type="ARBA" id="ARBA00003134"/>
    </source>
</evidence>
<keyword evidence="6 8" id="KW-0687">Ribonucleoprotein</keyword>
<evidence type="ECO:0000256" key="5">
    <source>
        <dbReference type="ARBA" id="ARBA00022980"/>
    </source>
</evidence>
<dbReference type="EMBL" id="JACRSU010000002">
    <property type="protein sequence ID" value="MBC8540390.1"/>
    <property type="molecule type" value="Genomic_DNA"/>
</dbReference>
<keyword evidence="3 8" id="KW-0699">rRNA-binding</keyword>
<accession>A0A926DNH8</accession>
<dbReference type="SUPFAM" id="SSF46992">
    <property type="entry name" value="Ribosomal protein S20"/>
    <property type="match status" value="1"/>
</dbReference>
<dbReference type="Pfam" id="PF01649">
    <property type="entry name" value="Ribosomal_S20p"/>
    <property type="match status" value="1"/>
</dbReference>
<dbReference type="InterPro" id="IPR036510">
    <property type="entry name" value="Ribosomal_bS20_sf"/>
</dbReference>
<keyword evidence="5 8" id="KW-0689">Ribosomal protein</keyword>
<evidence type="ECO:0000313" key="9">
    <source>
        <dbReference type="EMBL" id="MBC8540390.1"/>
    </source>
</evidence>
<keyword evidence="10" id="KW-1185">Reference proteome</keyword>
<dbReference type="FunFam" id="1.20.58.110:FF:000001">
    <property type="entry name" value="30S ribosomal protein S20"/>
    <property type="match status" value="1"/>
</dbReference>
<dbReference type="PANTHER" id="PTHR33398">
    <property type="entry name" value="30S RIBOSOMAL PROTEIN S20"/>
    <property type="match status" value="1"/>
</dbReference>
<keyword evidence="4 8" id="KW-0694">RNA-binding</keyword>
<dbReference type="GO" id="GO:0005829">
    <property type="term" value="C:cytosol"/>
    <property type="evidence" value="ECO:0007669"/>
    <property type="project" value="TreeGrafter"/>
</dbReference>
<dbReference type="GO" id="GO:0070181">
    <property type="term" value="F:small ribosomal subunit rRNA binding"/>
    <property type="evidence" value="ECO:0007669"/>
    <property type="project" value="TreeGrafter"/>
</dbReference>
<evidence type="ECO:0000313" key="10">
    <source>
        <dbReference type="Proteomes" id="UP000611762"/>
    </source>
</evidence>
<proteinExistence type="inferred from homology"/>
<evidence type="ECO:0000256" key="4">
    <source>
        <dbReference type="ARBA" id="ARBA00022884"/>
    </source>
</evidence>
<dbReference type="GO" id="GO:0003735">
    <property type="term" value="F:structural constituent of ribosome"/>
    <property type="evidence" value="ECO:0007669"/>
    <property type="project" value="InterPro"/>
</dbReference>
<gene>
    <name evidence="8 9" type="primary">rpsT</name>
    <name evidence="9" type="ORF">H8698_05315</name>
</gene>
<evidence type="ECO:0000256" key="2">
    <source>
        <dbReference type="ARBA" id="ARBA00007634"/>
    </source>
</evidence>
<evidence type="ECO:0000256" key="6">
    <source>
        <dbReference type="ARBA" id="ARBA00023274"/>
    </source>
</evidence>
<dbReference type="PANTHER" id="PTHR33398:SF1">
    <property type="entry name" value="SMALL RIBOSOMAL SUBUNIT PROTEIN BS20C"/>
    <property type="match status" value="1"/>
</dbReference>
<sequence>MPNIKSAKKRVKVIETKTLRNQMVKSALRTYIKKFEALAENGNKAEAEAAFKIAVKKIDQAVAKGIVKKNTASRKKSQLALKLNKIGA</sequence>
<name>A0A926DNH8_9FIRM</name>
<comment type="function">
    <text evidence="1 8">Binds directly to 16S ribosomal RNA.</text>
</comment>
<evidence type="ECO:0000256" key="3">
    <source>
        <dbReference type="ARBA" id="ARBA00022730"/>
    </source>
</evidence>
<evidence type="ECO:0000256" key="8">
    <source>
        <dbReference type="HAMAP-Rule" id="MF_00500"/>
    </source>
</evidence>
<dbReference type="AlphaFoldDB" id="A0A926DNH8"/>
<evidence type="ECO:0000256" key="7">
    <source>
        <dbReference type="ARBA" id="ARBA00035136"/>
    </source>
</evidence>
<organism evidence="9 10">
    <name type="scientific">Congzhengia minquanensis</name>
    <dbReference type="NCBI Taxonomy" id="2763657"/>
    <lineage>
        <taxon>Bacteria</taxon>
        <taxon>Bacillati</taxon>
        <taxon>Bacillota</taxon>
        <taxon>Clostridia</taxon>
        <taxon>Eubacteriales</taxon>
        <taxon>Oscillospiraceae</taxon>
        <taxon>Congzhengia</taxon>
    </lineage>
</organism>
<reference evidence="9" key="1">
    <citation type="submission" date="2020-08" db="EMBL/GenBank/DDBJ databases">
        <title>Genome public.</title>
        <authorList>
            <person name="Liu C."/>
            <person name="Sun Q."/>
        </authorList>
    </citation>
    <scope>NUCLEOTIDE SEQUENCE</scope>
    <source>
        <strain evidence="9">H8</strain>
    </source>
</reference>
<dbReference type="NCBIfam" id="TIGR00029">
    <property type="entry name" value="S20"/>
    <property type="match status" value="1"/>
</dbReference>
<protein>
    <recommendedName>
        <fullName evidence="7 8">Small ribosomal subunit protein bS20</fullName>
    </recommendedName>
</protein>
<dbReference type="Proteomes" id="UP000611762">
    <property type="component" value="Unassembled WGS sequence"/>
</dbReference>
<dbReference type="RefSeq" id="WP_177677684.1">
    <property type="nucleotide sequence ID" value="NZ_JACRSU010000002.1"/>
</dbReference>
<comment type="caution">
    <text evidence="9">The sequence shown here is derived from an EMBL/GenBank/DDBJ whole genome shotgun (WGS) entry which is preliminary data.</text>
</comment>
<comment type="similarity">
    <text evidence="2 8">Belongs to the bacterial ribosomal protein bS20 family.</text>
</comment>
<dbReference type="InterPro" id="IPR002583">
    <property type="entry name" value="Ribosomal_bS20"/>
</dbReference>
<dbReference type="HAMAP" id="MF_00500">
    <property type="entry name" value="Ribosomal_bS20"/>
    <property type="match status" value="1"/>
</dbReference>
<dbReference type="GO" id="GO:0006412">
    <property type="term" value="P:translation"/>
    <property type="evidence" value="ECO:0007669"/>
    <property type="project" value="UniProtKB-UniRule"/>
</dbReference>
<dbReference type="GO" id="GO:0015935">
    <property type="term" value="C:small ribosomal subunit"/>
    <property type="evidence" value="ECO:0007669"/>
    <property type="project" value="TreeGrafter"/>
</dbReference>
<dbReference type="Gene3D" id="1.20.58.110">
    <property type="entry name" value="Ribosomal protein S20"/>
    <property type="match status" value="1"/>
</dbReference>